<dbReference type="Gene3D" id="1.10.510.10">
    <property type="entry name" value="Transferase(Phosphotransferase) domain 1"/>
    <property type="match status" value="2"/>
</dbReference>
<dbReference type="GO" id="GO:0051301">
    <property type="term" value="P:cell division"/>
    <property type="evidence" value="ECO:0007669"/>
    <property type="project" value="UniProtKB-KW"/>
</dbReference>
<evidence type="ECO:0000256" key="16">
    <source>
        <dbReference type="ARBA" id="ARBA00023306"/>
    </source>
</evidence>
<dbReference type="InterPro" id="IPR008271">
    <property type="entry name" value="Ser/Thr_kinase_AS"/>
</dbReference>
<dbReference type="EC" id="2.7.11.23" evidence="4"/>
<dbReference type="PROSITE" id="PS50011">
    <property type="entry name" value="PROTEIN_KINASE_DOM"/>
    <property type="match status" value="1"/>
</dbReference>
<keyword evidence="14 24" id="KW-0067">ATP-binding</keyword>
<feature type="binding site" evidence="24">
    <location>
        <position position="174"/>
    </location>
    <ligand>
        <name>ATP</name>
        <dbReference type="ChEBI" id="CHEBI:30616"/>
    </ligand>
</feature>
<keyword evidence="27" id="KW-1185">Reference proteome</keyword>
<feature type="domain" description="Protein kinase" evidence="25">
    <location>
        <begin position="144"/>
        <end position="538"/>
    </location>
</feature>
<dbReference type="PROSITE" id="PS00108">
    <property type="entry name" value="PROTEIN_KINASE_ST"/>
    <property type="match status" value="1"/>
</dbReference>
<evidence type="ECO:0000256" key="6">
    <source>
        <dbReference type="ARBA" id="ARBA00022527"/>
    </source>
</evidence>
<dbReference type="Pfam" id="PF00069">
    <property type="entry name" value="Pkinase"/>
    <property type="match status" value="2"/>
</dbReference>
<comment type="subcellular location">
    <subcellularLocation>
        <location evidence="2">Cytoplasm</location>
    </subcellularLocation>
</comment>
<keyword evidence="11 24" id="KW-0547">Nucleotide-binding</keyword>
<keyword evidence="10" id="KW-0479">Metal-binding</keyword>
<evidence type="ECO:0000313" key="27">
    <source>
        <dbReference type="Proteomes" id="UP001195914"/>
    </source>
</evidence>
<keyword evidence="6" id="KW-0723">Serine/threonine-protein kinase</keyword>
<dbReference type="InterPro" id="IPR011009">
    <property type="entry name" value="Kinase-like_dom_sf"/>
</dbReference>
<evidence type="ECO:0000256" key="24">
    <source>
        <dbReference type="PROSITE-ProRule" id="PRU10141"/>
    </source>
</evidence>
<keyword evidence="8" id="KW-0132">Cell division</keyword>
<evidence type="ECO:0000256" key="3">
    <source>
        <dbReference type="ARBA" id="ARBA00006485"/>
    </source>
</evidence>
<keyword evidence="13 26" id="KW-0418">Kinase</keyword>
<dbReference type="EMBL" id="JAHBMH010000073">
    <property type="protein sequence ID" value="KAK1933284.1"/>
    <property type="molecule type" value="Genomic_DNA"/>
</dbReference>
<dbReference type="FunFam" id="1.10.510.10:FF:000624">
    <property type="entry name" value="Mitogen-activated protein kinase"/>
    <property type="match status" value="1"/>
</dbReference>
<evidence type="ECO:0000259" key="25">
    <source>
        <dbReference type="PROSITE" id="PS50011"/>
    </source>
</evidence>
<dbReference type="InterPro" id="IPR000719">
    <property type="entry name" value="Prot_kinase_dom"/>
</dbReference>
<sequence>MSMVNHNLKNCDNQLNLSEDCEIVKATSDCHVDQTRVGSDTDGVNGAQCAAIAATTNMNGNDMMYSCPSNPRRGSETLRGTARDVQSSRMSNARGCNLLGDMDFDTFDDDIDVTMDSVSRLHSADPNYFRDAENNSIRNITDVLSFDKRLGQGVYGDVFLCHLRADSTKKFAVKRIQQAPSPVEKIFGLDQNIVKELHALRSLKRPHANIVRLYDFCSAMEAIVQRNGSKNIQRDPKKKCVAFYLIFELCDMDLNQFVREASLKYKAHEMDLYSSTSEHTDGEYRIQDIINQWSTVYLKKKKEDSDRGVGEGRPTRDEKIPLPGLHEDIVKVIMYQMLQGLAYIHSHRIIHRDIKPQNILLKKVSGPLDTIEALKSPSAWQVKIGDLGLSTIIPARYLAPMTEEVVTLLYRPPELLLGDCKYTTAVDIWSTAASVGECLIGKPMFRARTEFSVLMRIICTVGIPKVDEMPELAKQLKYLTDHMPKVERDARGSLRKMFTDHFGRQLLSETGIDLFVKMLQFVPERRITAEQALRHPWFDDIDSMLKPSIARSYQCFEQAFPGGQRGILPLPFKGDLNEYKRQVVKSTLKETSVDDSYMQFVYP</sequence>
<dbReference type="AlphaFoldDB" id="A0AAD9G7N9"/>
<protein>
    <recommendedName>
        <fullName evidence="18">Cyclin-dependent kinase 2 homolog</fullName>
        <ecNumber evidence="5">2.7.11.22</ecNumber>
        <ecNumber evidence="4">2.7.11.23</ecNumber>
    </recommendedName>
    <alternativeName>
        <fullName evidence="19">Cell division control protein 2 homolog</fullName>
    </alternativeName>
    <alternativeName>
        <fullName evidence="20">cdc2-related kinase 2</fullName>
    </alternativeName>
</protein>
<comment type="subunit">
    <text evidence="17">May form a complex composed of at least the catalytic subunit CRK2 and a cyclin.</text>
</comment>
<evidence type="ECO:0000256" key="9">
    <source>
        <dbReference type="ARBA" id="ARBA00022679"/>
    </source>
</evidence>
<comment type="catalytic activity">
    <reaction evidence="21">
        <text>L-threonyl-[protein] + ATP = O-phospho-L-threonyl-[protein] + ADP + H(+)</text>
        <dbReference type="Rhea" id="RHEA:46608"/>
        <dbReference type="Rhea" id="RHEA-COMP:11060"/>
        <dbReference type="Rhea" id="RHEA-COMP:11605"/>
        <dbReference type="ChEBI" id="CHEBI:15378"/>
        <dbReference type="ChEBI" id="CHEBI:30013"/>
        <dbReference type="ChEBI" id="CHEBI:30616"/>
        <dbReference type="ChEBI" id="CHEBI:61977"/>
        <dbReference type="ChEBI" id="CHEBI:456216"/>
        <dbReference type="EC" id="2.7.11.22"/>
    </reaction>
</comment>
<evidence type="ECO:0000256" key="21">
    <source>
        <dbReference type="ARBA" id="ARBA00047811"/>
    </source>
</evidence>
<reference evidence="26" key="1">
    <citation type="journal article" date="2014" name="Nucleic Acids Res.">
        <title>The evolutionary dynamics of variant antigen genes in Babesia reveal a history of genomic innovation underlying host-parasite interaction.</title>
        <authorList>
            <person name="Jackson A.P."/>
            <person name="Otto T.D."/>
            <person name="Darby A."/>
            <person name="Ramaprasad A."/>
            <person name="Xia D."/>
            <person name="Echaide I.E."/>
            <person name="Farber M."/>
            <person name="Gahlot S."/>
            <person name="Gamble J."/>
            <person name="Gupta D."/>
            <person name="Gupta Y."/>
            <person name="Jackson L."/>
            <person name="Malandrin L."/>
            <person name="Malas T.B."/>
            <person name="Moussa E."/>
            <person name="Nair M."/>
            <person name="Reid A.J."/>
            <person name="Sanders M."/>
            <person name="Sharma J."/>
            <person name="Tracey A."/>
            <person name="Quail M.A."/>
            <person name="Weir W."/>
            <person name="Wastling J.M."/>
            <person name="Hall N."/>
            <person name="Willadsen P."/>
            <person name="Lingelbach K."/>
            <person name="Shiels B."/>
            <person name="Tait A."/>
            <person name="Berriman M."/>
            <person name="Allred D.R."/>
            <person name="Pain A."/>
        </authorList>
    </citation>
    <scope>NUCLEOTIDE SEQUENCE</scope>
    <source>
        <strain evidence="26">1802A</strain>
    </source>
</reference>
<dbReference type="GO" id="GO:0005524">
    <property type="term" value="F:ATP binding"/>
    <property type="evidence" value="ECO:0007669"/>
    <property type="project" value="UniProtKB-UniRule"/>
</dbReference>
<comment type="catalytic activity">
    <reaction evidence="22">
        <text>L-seryl-[protein] + ATP = O-phospho-L-seryl-[protein] + ADP + H(+)</text>
        <dbReference type="Rhea" id="RHEA:17989"/>
        <dbReference type="Rhea" id="RHEA-COMP:9863"/>
        <dbReference type="Rhea" id="RHEA-COMP:11604"/>
        <dbReference type="ChEBI" id="CHEBI:15378"/>
        <dbReference type="ChEBI" id="CHEBI:29999"/>
        <dbReference type="ChEBI" id="CHEBI:30616"/>
        <dbReference type="ChEBI" id="CHEBI:83421"/>
        <dbReference type="ChEBI" id="CHEBI:456216"/>
        <dbReference type="EC" id="2.7.11.22"/>
    </reaction>
</comment>
<dbReference type="PANTHER" id="PTHR24056">
    <property type="entry name" value="CELL DIVISION PROTEIN KINASE"/>
    <property type="match status" value="1"/>
</dbReference>
<organism evidence="26 27">
    <name type="scientific">Babesia divergens</name>
    <dbReference type="NCBI Taxonomy" id="32595"/>
    <lineage>
        <taxon>Eukaryota</taxon>
        <taxon>Sar</taxon>
        <taxon>Alveolata</taxon>
        <taxon>Apicomplexa</taxon>
        <taxon>Aconoidasida</taxon>
        <taxon>Piroplasmida</taxon>
        <taxon>Babesiidae</taxon>
        <taxon>Babesia</taxon>
    </lineage>
</organism>
<evidence type="ECO:0000313" key="26">
    <source>
        <dbReference type="EMBL" id="KAK1933284.1"/>
    </source>
</evidence>
<evidence type="ECO:0000256" key="15">
    <source>
        <dbReference type="ARBA" id="ARBA00022842"/>
    </source>
</evidence>
<dbReference type="SUPFAM" id="SSF56112">
    <property type="entry name" value="Protein kinase-like (PK-like)"/>
    <property type="match status" value="1"/>
</dbReference>
<evidence type="ECO:0000256" key="14">
    <source>
        <dbReference type="ARBA" id="ARBA00022840"/>
    </source>
</evidence>
<evidence type="ECO:0000256" key="18">
    <source>
        <dbReference type="ARBA" id="ARBA00039612"/>
    </source>
</evidence>
<dbReference type="InterPro" id="IPR050108">
    <property type="entry name" value="CDK"/>
</dbReference>
<keyword evidence="12" id="KW-0498">Mitosis</keyword>
<evidence type="ECO:0000256" key="20">
    <source>
        <dbReference type="ARBA" id="ARBA00042858"/>
    </source>
</evidence>
<gene>
    <name evidence="26" type="ORF">X943_002997</name>
</gene>
<evidence type="ECO:0000256" key="7">
    <source>
        <dbReference type="ARBA" id="ARBA00022553"/>
    </source>
</evidence>
<evidence type="ECO:0000256" key="17">
    <source>
        <dbReference type="ARBA" id="ARBA00038543"/>
    </source>
</evidence>
<evidence type="ECO:0000256" key="1">
    <source>
        <dbReference type="ARBA" id="ARBA00001946"/>
    </source>
</evidence>
<evidence type="ECO:0000256" key="8">
    <source>
        <dbReference type="ARBA" id="ARBA00022618"/>
    </source>
</evidence>
<dbReference type="GO" id="GO:0008353">
    <property type="term" value="F:RNA polymerase II CTD heptapeptide repeat kinase activity"/>
    <property type="evidence" value="ECO:0007669"/>
    <property type="project" value="UniProtKB-EC"/>
</dbReference>
<name>A0AAD9G7N9_BABDI</name>
<dbReference type="EC" id="2.7.11.22" evidence="5"/>
<comment type="caution">
    <text evidence="26">The sequence shown here is derived from an EMBL/GenBank/DDBJ whole genome shotgun (WGS) entry which is preliminary data.</text>
</comment>
<dbReference type="SMART" id="SM00220">
    <property type="entry name" value="S_TKc"/>
    <property type="match status" value="1"/>
</dbReference>
<reference evidence="26" key="2">
    <citation type="submission" date="2021-05" db="EMBL/GenBank/DDBJ databases">
        <authorList>
            <person name="Pain A."/>
        </authorList>
    </citation>
    <scope>NUCLEOTIDE SEQUENCE</scope>
    <source>
        <strain evidence="26">1802A</strain>
    </source>
</reference>
<evidence type="ECO:0000256" key="12">
    <source>
        <dbReference type="ARBA" id="ARBA00022776"/>
    </source>
</evidence>
<keyword evidence="16" id="KW-0131">Cell cycle</keyword>
<evidence type="ECO:0000256" key="10">
    <source>
        <dbReference type="ARBA" id="ARBA00022723"/>
    </source>
</evidence>
<comment type="catalytic activity">
    <reaction evidence="23">
        <text>[DNA-directed RNA polymerase] + ATP = phospho-[DNA-directed RNA polymerase] + ADP + H(+)</text>
        <dbReference type="Rhea" id="RHEA:10216"/>
        <dbReference type="Rhea" id="RHEA-COMP:11321"/>
        <dbReference type="Rhea" id="RHEA-COMP:11322"/>
        <dbReference type="ChEBI" id="CHEBI:15378"/>
        <dbReference type="ChEBI" id="CHEBI:30616"/>
        <dbReference type="ChEBI" id="CHEBI:43176"/>
        <dbReference type="ChEBI" id="CHEBI:68546"/>
        <dbReference type="ChEBI" id="CHEBI:456216"/>
        <dbReference type="EC" id="2.7.11.23"/>
    </reaction>
</comment>
<keyword evidence="9" id="KW-0808">Transferase</keyword>
<comment type="similarity">
    <text evidence="3">Belongs to the protein kinase superfamily. CMGC Ser/Thr protein kinase family. CDC2/CDKX subfamily.</text>
</comment>
<proteinExistence type="inferred from homology"/>
<dbReference type="GO" id="GO:0005634">
    <property type="term" value="C:nucleus"/>
    <property type="evidence" value="ECO:0007669"/>
    <property type="project" value="TreeGrafter"/>
</dbReference>
<evidence type="ECO:0000256" key="23">
    <source>
        <dbReference type="ARBA" id="ARBA00049280"/>
    </source>
</evidence>
<accession>A0AAD9G7N9</accession>
<comment type="cofactor">
    <cofactor evidence="1">
        <name>Mg(2+)</name>
        <dbReference type="ChEBI" id="CHEBI:18420"/>
    </cofactor>
</comment>
<dbReference type="Proteomes" id="UP001195914">
    <property type="component" value="Unassembled WGS sequence"/>
</dbReference>
<evidence type="ECO:0000256" key="22">
    <source>
        <dbReference type="ARBA" id="ARBA00048367"/>
    </source>
</evidence>
<keyword evidence="7" id="KW-0597">Phosphoprotein</keyword>
<dbReference type="PROSITE" id="PS00107">
    <property type="entry name" value="PROTEIN_KINASE_ATP"/>
    <property type="match status" value="1"/>
</dbReference>
<evidence type="ECO:0000256" key="13">
    <source>
        <dbReference type="ARBA" id="ARBA00022777"/>
    </source>
</evidence>
<evidence type="ECO:0000256" key="4">
    <source>
        <dbReference type="ARBA" id="ARBA00012409"/>
    </source>
</evidence>
<dbReference type="GO" id="GO:0046872">
    <property type="term" value="F:metal ion binding"/>
    <property type="evidence" value="ECO:0007669"/>
    <property type="project" value="UniProtKB-KW"/>
</dbReference>
<dbReference type="InterPro" id="IPR017441">
    <property type="entry name" value="Protein_kinase_ATP_BS"/>
</dbReference>
<evidence type="ECO:0000256" key="11">
    <source>
        <dbReference type="ARBA" id="ARBA00022741"/>
    </source>
</evidence>
<evidence type="ECO:0000256" key="19">
    <source>
        <dbReference type="ARBA" id="ARBA00041902"/>
    </source>
</evidence>
<dbReference type="GO" id="GO:0005737">
    <property type="term" value="C:cytoplasm"/>
    <property type="evidence" value="ECO:0007669"/>
    <property type="project" value="UniProtKB-SubCell"/>
</dbReference>
<evidence type="ECO:0000256" key="5">
    <source>
        <dbReference type="ARBA" id="ARBA00012425"/>
    </source>
</evidence>
<dbReference type="GO" id="GO:0004693">
    <property type="term" value="F:cyclin-dependent protein serine/threonine kinase activity"/>
    <property type="evidence" value="ECO:0007669"/>
    <property type="project" value="UniProtKB-EC"/>
</dbReference>
<keyword evidence="15" id="KW-0460">Magnesium</keyword>
<dbReference type="PANTHER" id="PTHR24056:SF46">
    <property type="entry name" value="CYCLIN-DEPENDENT KINASE 5"/>
    <property type="match status" value="1"/>
</dbReference>
<evidence type="ECO:0000256" key="2">
    <source>
        <dbReference type="ARBA" id="ARBA00004496"/>
    </source>
</evidence>